<proteinExistence type="predicted"/>
<gene>
    <name evidence="2" type="ORF">JF625_04695</name>
</gene>
<dbReference type="Proteomes" id="UP000700706">
    <property type="component" value="Unassembled WGS sequence"/>
</dbReference>
<dbReference type="InterPro" id="IPR029068">
    <property type="entry name" value="Glyas_Bleomycin-R_OHBP_Dase"/>
</dbReference>
<dbReference type="InterPro" id="IPR037523">
    <property type="entry name" value="VOC_core"/>
</dbReference>
<dbReference type="Pfam" id="PF00903">
    <property type="entry name" value="Glyoxalase"/>
    <property type="match status" value="1"/>
</dbReference>
<sequence length="136" mass="15241">MATLASLSHLYLTVTDIERSGTFYRPVMSFLGFRLADSRADTIAWDAPSGGSPQRFTLVPARAERAYPGHDRYSPGLHHIAWHAESRKQVDELHRLLSEHGFDVLDPPAEYGYAPGYYAVFFADPDGIKLELVHIP</sequence>
<dbReference type="PANTHER" id="PTHR35006:SF2">
    <property type="entry name" value="GLYOXALASE FAMILY PROTEIN (AFU_ORTHOLOGUE AFUA_5G14830)"/>
    <property type="match status" value="1"/>
</dbReference>
<name>A0A952FHJ2_9PROT</name>
<dbReference type="EMBL" id="JAEKLZ010000106">
    <property type="protein sequence ID" value="MBW8724442.1"/>
    <property type="molecule type" value="Genomic_DNA"/>
</dbReference>
<dbReference type="InterPro" id="IPR004360">
    <property type="entry name" value="Glyas_Fos-R_dOase_dom"/>
</dbReference>
<dbReference type="PANTHER" id="PTHR35006">
    <property type="entry name" value="GLYOXALASE FAMILY PROTEIN (AFU_ORTHOLOGUE AFUA_5G14830)"/>
    <property type="match status" value="1"/>
</dbReference>
<accession>A0A952FHJ2</accession>
<evidence type="ECO:0000259" key="1">
    <source>
        <dbReference type="PROSITE" id="PS51819"/>
    </source>
</evidence>
<dbReference type="PROSITE" id="PS51819">
    <property type="entry name" value="VOC"/>
    <property type="match status" value="1"/>
</dbReference>
<evidence type="ECO:0000313" key="2">
    <source>
        <dbReference type="EMBL" id="MBW8724442.1"/>
    </source>
</evidence>
<organism evidence="2 3">
    <name type="scientific">Inquilinus limosus</name>
    <dbReference type="NCBI Taxonomy" id="171674"/>
    <lineage>
        <taxon>Bacteria</taxon>
        <taxon>Pseudomonadati</taxon>
        <taxon>Pseudomonadota</taxon>
        <taxon>Alphaproteobacteria</taxon>
        <taxon>Rhodospirillales</taxon>
        <taxon>Rhodospirillaceae</taxon>
        <taxon>Inquilinus</taxon>
    </lineage>
</organism>
<dbReference type="SUPFAM" id="SSF54593">
    <property type="entry name" value="Glyoxalase/Bleomycin resistance protein/Dihydroxybiphenyl dioxygenase"/>
    <property type="match status" value="1"/>
</dbReference>
<comment type="caution">
    <text evidence="2">The sequence shown here is derived from an EMBL/GenBank/DDBJ whole genome shotgun (WGS) entry which is preliminary data.</text>
</comment>
<feature type="domain" description="VOC" evidence="1">
    <location>
        <begin position="6"/>
        <end position="135"/>
    </location>
</feature>
<protein>
    <submittedName>
        <fullName evidence="2">VOC family protein</fullName>
    </submittedName>
</protein>
<dbReference type="Gene3D" id="3.10.180.10">
    <property type="entry name" value="2,3-Dihydroxybiphenyl 1,2-Dioxygenase, domain 1"/>
    <property type="match status" value="1"/>
</dbReference>
<dbReference type="AlphaFoldDB" id="A0A952FHJ2"/>
<reference evidence="2" key="1">
    <citation type="submission" date="2020-06" db="EMBL/GenBank/DDBJ databases">
        <title>Stable isotope informed genome-resolved metagenomics uncovers potential trophic interactions in rhizosphere soil.</title>
        <authorList>
            <person name="Starr E.P."/>
            <person name="Shi S."/>
            <person name="Blazewicz S.J."/>
            <person name="Koch B.J."/>
            <person name="Probst A.J."/>
            <person name="Hungate B.A."/>
            <person name="Pett-Ridge J."/>
            <person name="Firestone M.K."/>
            <person name="Banfield J.F."/>
        </authorList>
    </citation>
    <scope>NUCLEOTIDE SEQUENCE</scope>
    <source>
        <strain evidence="2">YM_69_17</strain>
    </source>
</reference>
<evidence type="ECO:0000313" key="3">
    <source>
        <dbReference type="Proteomes" id="UP000700706"/>
    </source>
</evidence>